<dbReference type="InterPro" id="IPR019490">
    <property type="entry name" value="Glu6P/Mann6P_isomerase_C"/>
</dbReference>
<evidence type="ECO:0000256" key="1">
    <source>
        <dbReference type="ARBA" id="ARBA00010523"/>
    </source>
</evidence>
<dbReference type="SUPFAM" id="SSF53697">
    <property type="entry name" value="SIS domain"/>
    <property type="match status" value="1"/>
</dbReference>
<comment type="similarity">
    <text evidence="1">Belongs to the PGI/PMI family.</text>
</comment>
<dbReference type="GO" id="GO:0004476">
    <property type="term" value="F:mannose-6-phosphate isomerase activity"/>
    <property type="evidence" value="ECO:0007669"/>
    <property type="project" value="InterPro"/>
</dbReference>
<dbReference type="EMBL" id="MGJL01000037">
    <property type="protein sequence ID" value="OGN06669.1"/>
    <property type="molecule type" value="Genomic_DNA"/>
</dbReference>
<dbReference type="AlphaFoldDB" id="A0A1F8F320"/>
<sequence length="315" mass="35380">MRDQILNFPSQLPKGAEIARDLKIDKPYNKVVICGMGGSIMPGMILLTCKERKNNGPGVSVVIHNTYDLPSDVAADDLIVCISWSGTTEETISAFNAAVKRGIKPIIITKGAKLSQLAKDNNTPLVILPDQSTPPRFSVGYMIGALFAVLGLEKELNITLDSQSHENTGKELADKIGSATPLIYTSYSWRKLGALWKANLNETSKTPAYWNYLPILAHDELAMYVRKGLPFYPIIFRDKNDYPHYVRDLDAVVAILDKQEYNYSIVNLSVSDNPLETVLNNYILALWTSFYLAQKIGVDPEKIELIERYQEFRRY</sequence>
<dbReference type="Gene3D" id="3.40.50.10490">
    <property type="entry name" value="Glucose-6-phosphate isomerase like protein, domain 1"/>
    <property type="match status" value="2"/>
</dbReference>
<gene>
    <name evidence="4" type="ORF">A2750_02355</name>
</gene>
<dbReference type="Pfam" id="PF10432">
    <property type="entry name" value="bact-PGI_C"/>
    <property type="match status" value="1"/>
</dbReference>
<organism evidence="4 5">
    <name type="scientific">Candidatus Yanofskybacteria bacterium RIFCSPHIGHO2_01_FULL_45_42</name>
    <dbReference type="NCBI Taxonomy" id="1802671"/>
    <lineage>
        <taxon>Bacteria</taxon>
        <taxon>Candidatus Yanofskyibacteriota</taxon>
    </lineage>
</organism>
<accession>A0A1F8F320</accession>
<proteinExistence type="inferred from homology"/>
<feature type="domain" description="SIS" evidence="3">
    <location>
        <begin position="18"/>
        <end position="158"/>
    </location>
</feature>
<comment type="caution">
    <text evidence="4">The sequence shown here is derived from an EMBL/GenBank/DDBJ whole genome shotgun (WGS) entry which is preliminary data.</text>
</comment>
<dbReference type="PROSITE" id="PS51464">
    <property type="entry name" value="SIS"/>
    <property type="match status" value="1"/>
</dbReference>
<dbReference type="GO" id="GO:0097367">
    <property type="term" value="F:carbohydrate derivative binding"/>
    <property type="evidence" value="ECO:0007669"/>
    <property type="project" value="InterPro"/>
</dbReference>
<dbReference type="InterPro" id="IPR001347">
    <property type="entry name" value="SIS_dom"/>
</dbReference>
<reference evidence="4 5" key="1">
    <citation type="journal article" date="2016" name="Nat. Commun.">
        <title>Thousands of microbial genomes shed light on interconnected biogeochemical processes in an aquifer system.</title>
        <authorList>
            <person name="Anantharaman K."/>
            <person name="Brown C.T."/>
            <person name="Hug L.A."/>
            <person name="Sharon I."/>
            <person name="Castelle C.J."/>
            <person name="Probst A.J."/>
            <person name="Thomas B.C."/>
            <person name="Singh A."/>
            <person name="Wilkins M.J."/>
            <person name="Karaoz U."/>
            <person name="Brodie E.L."/>
            <person name="Williams K.H."/>
            <person name="Hubbard S.S."/>
            <person name="Banfield J.F."/>
        </authorList>
    </citation>
    <scope>NUCLEOTIDE SEQUENCE [LARGE SCALE GENOMIC DNA]</scope>
</reference>
<protein>
    <recommendedName>
        <fullName evidence="3">SIS domain-containing protein</fullName>
    </recommendedName>
</protein>
<dbReference type="Pfam" id="PF01380">
    <property type="entry name" value="SIS"/>
    <property type="match status" value="1"/>
</dbReference>
<evidence type="ECO:0000313" key="5">
    <source>
        <dbReference type="Proteomes" id="UP000178023"/>
    </source>
</evidence>
<evidence type="ECO:0000259" key="3">
    <source>
        <dbReference type="PROSITE" id="PS51464"/>
    </source>
</evidence>
<dbReference type="InterPro" id="IPR046348">
    <property type="entry name" value="SIS_dom_sf"/>
</dbReference>
<name>A0A1F8F320_9BACT</name>
<dbReference type="GO" id="GO:0005975">
    <property type="term" value="P:carbohydrate metabolic process"/>
    <property type="evidence" value="ECO:0007669"/>
    <property type="project" value="InterPro"/>
</dbReference>
<evidence type="ECO:0000256" key="2">
    <source>
        <dbReference type="ARBA" id="ARBA00023235"/>
    </source>
</evidence>
<dbReference type="GO" id="GO:0004347">
    <property type="term" value="F:glucose-6-phosphate isomerase activity"/>
    <property type="evidence" value="ECO:0007669"/>
    <property type="project" value="InterPro"/>
</dbReference>
<keyword evidence="2" id="KW-0413">Isomerase</keyword>
<evidence type="ECO:0000313" key="4">
    <source>
        <dbReference type="EMBL" id="OGN06669.1"/>
    </source>
</evidence>
<dbReference type="Proteomes" id="UP000178023">
    <property type="component" value="Unassembled WGS sequence"/>
</dbReference>
<dbReference type="GO" id="GO:1901135">
    <property type="term" value="P:carbohydrate derivative metabolic process"/>
    <property type="evidence" value="ECO:0007669"/>
    <property type="project" value="InterPro"/>
</dbReference>